<evidence type="ECO:0000313" key="1">
    <source>
        <dbReference type="EMBL" id="CDW75128.1"/>
    </source>
</evidence>
<sequence length="249" mass="29238">MVDVFTTRMTKKLDHASIVINRFQGTRQEISKLCDVVSYLIRAGSQVIQIHDITKKLHNDRLNMQQQLKRRIDTAAFRHKKGLFQIIESKEEDVIRIKYQKAENADLVETLIVYINEQQNLDDVLRLSQIIGKEKKAKKLNFTCHSSSQVQSVEDFKEGKKQKYEQLENYMHQNLKCYQYVKQNSKISHNPQVVLAFNSQKDILELPGFPMLQKEIAEIFQCGSLLNYRAIDFINNIERYSSIQQRWGL</sequence>
<reference evidence="1 2" key="1">
    <citation type="submission" date="2014-06" db="EMBL/GenBank/DDBJ databases">
        <authorList>
            <person name="Swart Estienne"/>
        </authorList>
    </citation>
    <scope>NUCLEOTIDE SEQUENCE [LARGE SCALE GENOMIC DNA]</scope>
    <source>
        <strain evidence="1 2">130c</strain>
    </source>
</reference>
<gene>
    <name evidence="1" type="primary">Contig19041.g20190</name>
    <name evidence="1" type="ORF">STYLEM_4115</name>
</gene>
<name>A0A078A0X2_STYLE</name>
<protein>
    <submittedName>
        <fullName evidence="1">Uncharacterized protein</fullName>
    </submittedName>
</protein>
<dbReference type="AlphaFoldDB" id="A0A078A0X2"/>
<organism evidence="1 2">
    <name type="scientific">Stylonychia lemnae</name>
    <name type="common">Ciliate</name>
    <dbReference type="NCBI Taxonomy" id="5949"/>
    <lineage>
        <taxon>Eukaryota</taxon>
        <taxon>Sar</taxon>
        <taxon>Alveolata</taxon>
        <taxon>Ciliophora</taxon>
        <taxon>Intramacronucleata</taxon>
        <taxon>Spirotrichea</taxon>
        <taxon>Stichotrichia</taxon>
        <taxon>Sporadotrichida</taxon>
        <taxon>Oxytrichidae</taxon>
        <taxon>Stylonychinae</taxon>
        <taxon>Stylonychia</taxon>
    </lineage>
</organism>
<evidence type="ECO:0000313" key="2">
    <source>
        <dbReference type="Proteomes" id="UP000039865"/>
    </source>
</evidence>
<dbReference type="Proteomes" id="UP000039865">
    <property type="component" value="Unassembled WGS sequence"/>
</dbReference>
<accession>A0A078A0X2</accession>
<dbReference type="EMBL" id="CCKQ01003986">
    <property type="protein sequence ID" value="CDW75128.1"/>
    <property type="molecule type" value="Genomic_DNA"/>
</dbReference>
<proteinExistence type="predicted"/>
<dbReference type="InParanoid" id="A0A078A0X2"/>
<keyword evidence="2" id="KW-1185">Reference proteome</keyword>